<reference evidence="2 4" key="2">
    <citation type="journal article" date="2014" name="BMC Genomics">
        <title>An improved genome release (version Mt4.0) for the model legume Medicago truncatula.</title>
        <authorList>
            <person name="Tang H."/>
            <person name="Krishnakumar V."/>
            <person name="Bidwell S."/>
            <person name="Rosen B."/>
            <person name="Chan A."/>
            <person name="Zhou S."/>
            <person name="Gentzbittel L."/>
            <person name="Childs K.L."/>
            <person name="Yandell M."/>
            <person name="Gundlach H."/>
            <person name="Mayer K.F."/>
            <person name="Schwartz D.C."/>
            <person name="Town C.D."/>
        </authorList>
    </citation>
    <scope>GENOME REANNOTATION</scope>
    <source>
        <strain evidence="2">A17</strain>
        <strain evidence="3 4">cv. Jemalong A17</strain>
    </source>
</reference>
<sequence>MKSLFFLCSESKTVVLVKAEEIATVKVGFERPNGVSDSKPSLIGSANNGNSTAPASNQMMLMQPEIAVTYKRGDIKSHDVAAQIAVK</sequence>
<feature type="region of interest" description="Disordered" evidence="1">
    <location>
        <begin position="34"/>
        <end position="57"/>
    </location>
</feature>
<proteinExistence type="predicted"/>
<evidence type="ECO:0000313" key="3">
    <source>
        <dbReference type="EnsemblPlants" id="KEH27850"/>
    </source>
</evidence>
<organism evidence="2 4">
    <name type="scientific">Medicago truncatula</name>
    <name type="common">Barrel medic</name>
    <name type="synonym">Medicago tribuloides</name>
    <dbReference type="NCBI Taxonomy" id="3880"/>
    <lineage>
        <taxon>Eukaryota</taxon>
        <taxon>Viridiplantae</taxon>
        <taxon>Streptophyta</taxon>
        <taxon>Embryophyta</taxon>
        <taxon>Tracheophyta</taxon>
        <taxon>Spermatophyta</taxon>
        <taxon>Magnoliopsida</taxon>
        <taxon>eudicotyledons</taxon>
        <taxon>Gunneridae</taxon>
        <taxon>Pentapetalae</taxon>
        <taxon>rosids</taxon>
        <taxon>fabids</taxon>
        <taxon>Fabales</taxon>
        <taxon>Fabaceae</taxon>
        <taxon>Papilionoideae</taxon>
        <taxon>50 kb inversion clade</taxon>
        <taxon>NPAAA clade</taxon>
        <taxon>Hologalegina</taxon>
        <taxon>IRL clade</taxon>
        <taxon>Trifolieae</taxon>
        <taxon>Medicago</taxon>
    </lineage>
</organism>
<protein>
    <submittedName>
        <fullName evidence="2 3">Uncharacterized protein</fullName>
    </submittedName>
</protein>
<dbReference type="HOGENOM" id="CLU_2486808_0_0_1"/>
<dbReference type="EMBL" id="CM001221">
    <property type="protein sequence ID" value="KEH27850.1"/>
    <property type="molecule type" value="Genomic_DNA"/>
</dbReference>
<evidence type="ECO:0000256" key="1">
    <source>
        <dbReference type="SAM" id="MobiDB-lite"/>
    </source>
</evidence>
<evidence type="ECO:0000313" key="4">
    <source>
        <dbReference type="Proteomes" id="UP000002051"/>
    </source>
</evidence>
<dbReference type="AlphaFoldDB" id="A0A072UPV7"/>
<feature type="compositionally biased region" description="Polar residues" evidence="1">
    <location>
        <begin position="35"/>
        <end position="57"/>
    </location>
</feature>
<reference evidence="2 4" key="1">
    <citation type="journal article" date="2011" name="Nature">
        <title>The Medicago genome provides insight into the evolution of rhizobial symbioses.</title>
        <authorList>
            <person name="Young N.D."/>
            <person name="Debelle F."/>
            <person name="Oldroyd G.E."/>
            <person name="Geurts R."/>
            <person name="Cannon S.B."/>
            <person name="Udvardi M.K."/>
            <person name="Benedito V.A."/>
            <person name="Mayer K.F."/>
            <person name="Gouzy J."/>
            <person name="Schoof H."/>
            <person name="Van de Peer Y."/>
            <person name="Proost S."/>
            <person name="Cook D.R."/>
            <person name="Meyers B.C."/>
            <person name="Spannagl M."/>
            <person name="Cheung F."/>
            <person name="De Mita S."/>
            <person name="Krishnakumar V."/>
            <person name="Gundlach H."/>
            <person name="Zhou S."/>
            <person name="Mudge J."/>
            <person name="Bharti A.K."/>
            <person name="Murray J.D."/>
            <person name="Naoumkina M.A."/>
            <person name="Rosen B."/>
            <person name="Silverstein K.A."/>
            <person name="Tang H."/>
            <person name="Rombauts S."/>
            <person name="Zhao P.X."/>
            <person name="Zhou P."/>
            <person name="Barbe V."/>
            <person name="Bardou P."/>
            <person name="Bechner M."/>
            <person name="Bellec A."/>
            <person name="Berger A."/>
            <person name="Berges H."/>
            <person name="Bidwell S."/>
            <person name="Bisseling T."/>
            <person name="Choisne N."/>
            <person name="Couloux A."/>
            <person name="Denny R."/>
            <person name="Deshpande S."/>
            <person name="Dai X."/>
            <person name="Doyle J.J."/>
            <person name="Dudez A.M."/>
            <person name="Farmer A.D."/>
            <person name="Fouteau S."/>
            <person name="Franken C."/>
            <person name="Gibelin C."/>
            <person name="Gish J."/>
            <person name="Goldstein S."/>
            <person name="Gonzalez A.J."/>
            <person name="Green P.J."/>
            <person name="Hallab A."/>
            <person name="Hartog M."/>
            <person name="Hua A."/>
            <person name="Humphray S.J."/>
            <person name="Jeong D.H."/>
            <person name="Jing Y."/>
            <person name="Jocker A."/>
            <person name="Kenton S.M."/>
            <person name="Kim D.J."/>
            <person name="Klee K."/>
            <person name="Lai H."/>
            <person name="Lang C."/>
            <person name="Lin S."/>
            <person name="Macmil S.L."/>
            <person name="Magdelenat G."/>
            <person name="Matthews L."/>
            <person name="McCorrison J."/>
            <person name="Monaghan E.L."/>
            <person name="Mun J.H."/>
            <person name="Najar F.Z."/>
            <person name="Nicholson C."/>
            <person name="Noirot C."/>
            <person name="O'Bleness M."/>
            <person name="Paule C.R."/>
            <person name="Poulain J."/>
            <person name="Prion F."/>
            <person name="Qin B."/>
            <person name="Qu C."/>
            <person name="Retzel E.F."/>
            <person name="Riddle C."/>
            <person name="Sallet E."/>
            <person name="Samain S."/>
            <person name="Samson N."/>
            <person name="Sanders I."/>
            <person name="Saurat O."/>
            <person name="Scarpelli C."/>
            <person name="Schiex T."/>
            <person name="Segurens B."/>
            <person name="Severin A.J."/>
            <person name="Sherrier D.J."/>
            <person name="Shi R."/>
            <person name="Sims S."/>
            <person name="Singer S.R."/>
            <person name="Sinharoy S."/>
            <person name="Sterck L."/>
            <person name="Viollet A."/>
            <person name="Wang B.B."/>
            <person name="Wang K."/>
            <person name="Wang M."/>
            <person name="Wang X."/>
            <person name="Warfsmann J."/>
            <person name="Weissenbach J."/>
            <person name="White D.D."/>
            <person name="White J.D."/>
            <person name="Wiley G.B."/>
            <person name="Wincker P."/>
            <person name="Xing Y."/>
            <person name="Yang L."/>
            <person name="Yao Z."/>
            <person name="Ying F."/>
            <person name="Zhai J."/>
            <person name="Zhou L."/>
            <person name="Zuber A."/>
            <person name="Denarie J."/>
            <person name="Dixon R.A."/>
            <person name="May G.D."/>
            <person name="Schwartz D.C."/>
            <person name="Rogers J."/>
            <person name="Quetier F."/>
            <person name="Town C.D."/>
            <person name="Roe B.A."/>
        </authorList>
    </citation>
    <scope>NUCLEOTIDE SEQUENCE [LARGE SCALE GENOMIC DNA]</scope>
    <source>
        <strain evidence="2">A17</strain>
        <strain evidence="3 4">cv. Jemalong A17</strain>
    </source>
</reference>
<evidence type="ECO:0000313" key="2">
    <source>
        <dbReference type="EMBL" id="KEH27850.1"/>
    </source>
</evidence>
<reference evidence="3" key="3">
    <citation type="submission" date="2015-04" db="UniProtKB">
        <authorList>
            <consortium name="EnsemblPlants"/>
        </authorList>
    </citation>
    <scope>IDENTIFICATION</scope>
    <source>
        <strain evidence="3">cv. Jemalong A17</strain>
    </source>
</reference>
<dbReference type="Proteomes" id="UP000002051">
    <property type="component" value="Chromosome 5"/>
</dbReference>
<keyword evidence="4" id="KW-1185">Reference proteome</keyword>
<accession>A0A072UPV7</accession>
<gene>
    <name evidence="2" type="ordered locus">MTR_5g043705</name>
</gene>
<dbReference type="EnsemblPlants" id="KEH27850">
    <property type="protein sequence ID" value="KEH27850"/>
    <property type="gene ID" value="MTR_5g043705"/>
</dbReference>
<name>A0A072UPV7_MEDTR</name>